<dbReference type="InterPro" id="IPR056153">
    <property type="entry name" value="Beta-prop_IFT122_1st"/>
</dbReference>
<keyword evidence="2" id="KW-0677">Repeat</keyword>
<dbReference type="Pfam" id="PF23381">
    <property type="entry name" value="Beta-prop_IFT122_1st"/>
    <property type="match status" value="1"/>
</dbReference>
<dbReference type="GO" id="GO:0030991">
    <property type="term" value="C:intraciliary transport particle A"/>
    <property type="evidence" value="ECO:0007669"/>
    <property type="project" value="TreeGrafter"/>
</dbReference>
<accession>A0A914NP96</accession>
<dbReference type="PANTHER" id="PTHR12764:SF4">
    <property type="entry name" value="INTRAFLAGELLAR TRANSPORT PROTEIN 122 HOMOLOG"/>
    <property type="match status" value="1"/>
</dbReference>
<dbReference type="InterPro" id="IPR039857">
    <property type="entry name" value="Ift122/121"/>
</dbReference>
<proteinExistence type="predicted"/>
<evidence type="ECO:0000313" key="5">
    <source>
        <dbReference type="WBParaSite" id="Minc3s07877g41642"/>
    </source>
</evidence>
<dbReference type="GO" id="GO:0061512">
    <property type="term" value="P:protein localization to cilium"/>
    <property type="evidence" value="ECO:0007669"/>
    <property type="project" value="TreeGrafter"/>
</dbReference>
<evidence type="ECO:0000313" key="4">
    <source>
        <dbReference type="Proteomes" id="UP000887563"/>
    </source>
</evidence>
<dbReference type="GO" id="GO:0035721">
    <property type="term" value="P:intraciliary retrograde transport"/>
    <property type="evidence" value="ECO:0007669"/>
    <property type="project" value="TreeGrafter"/>
</dbReference>
<evidence type="ECO:0000259" key="3">
    <source>
        <dbReference type="Pfam" id="PF23381"/>
    </source>
</evidence>
<evidence type="ECO:0000256" key="2">
    <source>
        <dbReference type="ARBA" id="ARBA00022737"/>
    </source>
</evidence>
<protein>
    <submittedName>
        <fullName evidence="5">Intraflagellar transport protein 122 homolog</fullName>
    </submittedName>
</protein>
<dbReference type="WBParaSite" id="Minc3s07877g41642">
    <property type="protein sequence ID" value="Minc3s07877g41642"/>
    <property type="gene ID" value="Minc3s07877g41642"/>
</dbReference>
<organism evidence="4 5">
    <name type="scientific">Meloidogyne incognita</name>
    <name type="common">Southern root-knot nematode worm</name>
    <name type="synonym">Oxyuris incognita</name>
    <dbReference type="NCBI Taxonomy" id="6306"/>
    <lineage>
        <taxon>Eukaryota</taxon>
        <taxon>Metazoa</taxon>
        <taxon>Ecdysozoa</taxon>
        <taxon>Nematoda</taxon>
        <taxon>Chromadorea</taxon>
        <taxon>Rhabditida</taxon>
        <taxon>Tylenchina</taxon>
        <taxon>Tylenchomorpha</taxon>
        <taxon>Tylenchoidea</taxon>
        <taxon>Meloidogynidae</taxon>
        <taxon>Meloidogyninae</taxon>
        <taxon>Meloidogyne</taxon>
        <taxon>Meloidogyne incognita group</taxon>
    </lineage>
</organism>
<dbReference type="GO" id="GO:1905515">
    <property type="term" value="P:non-motile cilium assembly"/>
    <property type="evidence" value="ECO:0007669"/>
    <property type="project" value="TreeGrafter"/>
</dbReference>
<sequence length="60" mass="6759">MVKSSQDRTVILWSEQHEGLLKYSHNDAIQCLAFSPTSTTLISCAVTDFGIWTQSDKNVR</sequence>
<keyword evidence="1" id="KW-0853">WD repeat</keyword>
<name>A0A914NP96_MELIC</name>
<reference evidence="5" key="1">
    <citation type="submission" date="2022-11" db="UniProtKB">
        <authorList>
            <consortium name="WormBaseParasite"/>
        </authorList>
    </citation>
    <scope>IDENTIFICATION</scope>
</reference>
<dbReference type="GO" id="GO:0097730">
    <property type="term" value="C:non-motile cilium"/>
    <property type="evidence" value="ECO:0007669"/>
    <property type="project" value="TreeGrafter"/>
</dbReference>
<dbReference type="AlphaFoldDB" id="A0A914NP96"/>
<dbReference type="Proteomes" id="UP000887563">
    <property type="component" value="Unplaced"/>
</dbReference>
<evidence type="ECO:0000256" key="1">
    <source>
        <dbReference type="ARBA" id="ARBA00022574"/>
    </source>
</evidence>
<dbReference type="Gene3D" id="2.130.10.10">
    <property type="entry name" value="YVTN repeat-like/Quinoprotein amine dehydrogenase"/>
    <property type="match status" value="1"/>
</dbReference>
<dbReference type="SUPFAM" id="SSF50978">
    <property type="entry name" value="WD40 repeat-like"/>
    <property type="match status" value="1"/>
</dbReference>
<dbReference type="InterPro" id="IPR036322">
    <property type="entry name" value="WD40_repeat_dom_sf"/>
</dbReference>
<dbReference type="InterPro" id="IPR015943">
    <property type="entry name" value="WD40/YVTN_repeat-like_dom_sf"/>
</dbReference>
<dbReference type="PANTHER" id="PTHR12764">
    <property type="entry name" value="WD REPEAT DOMAIN-RELATED"/>
    <property type="match status" value="1"/>
</dbReference>
<feature type="domain" description="IFT122 first beta-propeller" evidence="3">
    <location>
        <begin position="4"/>
        <end position="59"/>
    </location>
</feature>
<keyword evidence="4" id="KW-1185">Reference proteome</keyword>